<proteinExistence type="predicted"/>
<gene>
    <name evidence="2" type="ORF">KME25_08485</name>
</gene>
<reference evidence="2" key="1">
    <citation type="submission" date="2021-05" db="EMBL/GenBank/DDBJ databases">
        <authorList>
            <person name="Pietrasiak N."/>
            <person name="Ward R."/>
            <person name="Stajich J.E."/>
            <person name="Kurbessoian T."/>
        </authorList>
    </citation>
    <scope>NUCLEOTIDE SEQUENCE</scope>
    <source>
        <strain evidence="2">CPER-KK1</strain>
    </source>
</reference>
<protein>
    <submittedName>
        <fullName evidence="2">Uncharacterized protein</fullName>
    </submittedName>
</protein>
<sequence length="124" mass="13652">MQRIFSAIGQAFAKRILLFTLMSLLSLSGLFVFANQPALADKPLNSPSKAEETIDRAYTLSEGTGLKEEARQEAYEEATEALNDPKGLDKIYEEDLKVFKKENPGENGLVEGAKDLVDKVTGKE</sequence>
<name>A0A951PIH6_9CYAN</name>
<dbReference type="EMBL" id="JAHHIF010000009">
    <property type="protein sequence ID" value="MBW4544465.1"/>
    <property type="molecule type" value="Genomic_DNA"/>
</dbReference>
<accession>A0A951PIH6</accession>
<feature type="compositionally biased region" description="Basic and acidic residues" evidence="1">
    <location>
        <begin position="112"/>
        <end position="124"/>
    </location>
</feature>
<comment type="caution">
    <text evidence="2">The sequence shown here is derived from an EMBL/GenBank/DDBJ whole genome shotgun (WGS) entry which is preliminary data.</text>
</comment>
<reference evidence="2" key="2">
    <citation type="journal article" date="2022" name="Microbiol. Resour. Announc.">
        <title>Metagenome Sequencing to Explore Phylogenomics of Terrestrial Cyanobacteria.</title>
        <authorList>
            <person name="Ward R.D."/>
            <person name="Stajich J.E."/>
            <person name="Johansen J.R."/>
            <person name="Huntemann M."/>
            <person name="Clum A."/>
            <person name="Foster B."/>
            <person name="Foster B."/>
            <person name="Roux S."/>
            <person name="Palaniappan K."/>
            <person name="Varghese N."/>
            <person name="Mukherjee S."/>
            <person name="Reddy T.B.K."/>
            <person name="Daum C."/>
            <person name="Copeland A."/>
            <person name="Chen I.A."/>
            <person name="Ivanova N.N."/>
            <person name="Kyrpides N.C."/>
            <person name="Shapiro N."/>
            <person name="Eloe-Fadrosh E.A."/>
            <person name="Pietrasiak N."/>
        </authorList>
    </citation>
    <scope>NUCLEOTIDE SEQUENCE</scope>
    <source>
        <strain evidence="2">CPER-KK1</strain>
    </source>
</reference>
<evidence type="ECO:0000313" key="3">
    <source>
        <dbReference type="Proteomes" id="UP000753908"/>
    </source>
</evidence>
<dbReference type="Proteomes" id="UP000753908">
    <property type="component" value="Unassembled WGS sequence"/>
</dbReference>
<evidence type="ECO:0000313" key="2">
    <source>
        <dbReference type="EMBL" id="MBW4544465.1"/>
    </source>
</evidence>
<dbReference type="AlphaFoldDB" id="A0A951PIH6"/>
<organism evidence="2 3">
    <name type="scientific">Symplocastrum torsivum CPER-KK1</name>
    <dbReference type="NCBI Taxonomy" id="450513"/>
    <lineage>
        <taxon>Bacteria</taxon>
        <taxon>Bacillati</taxon>
        <taxon>Cyanobacteriota</taxon>
        <taxon>Cyanophyceae</taxon>
        <taxon>Oscillatoriophycideae</taxon>
        <taxon>Oscillatoriales</taxon>
        <taxon>Microcoleaceae</taxon>
        <taxon>Symplocastrum</taxon>
    </lineage>
</organism>
<feature type="region of interest" description="Disordered" evidence="1">
    <location>
        <begin position="103"/>
        <end position="124"/>
    </location>
</feature>
<evidence type="ECO:0000256" key="1">
    <source>
        <dbReference type="SAM" id="MobiDB-lite"/>
    </source>
</evidence>